<gene>
    <name evidence="1" type="ORF">VICG_00576</name>
</gene>
<dbReference type="AlphaFoldDB" id="L2GQ72"/>
<dbReference type="EMBL" id="JH370132">
    <property type="protein sequence ID" value="ELA42477.1"/>
    <property type="molecule type" value="Genomic_DNA"/>
</dbReference>
<proteinExistence type="predicted"/>
<dbReference type="Proteomes" id="UP000011082">
    <property type="component" value="Unassembled WGS sequence"/>
</dbReference>
<reference evidence="2" key="1">
    <citation type="submission" date="2011-05" db="EMBL/GenBank/DDBJ databases">
        <title>The genome sequence of Vittaforma corneae strain ATCC 50505.</title>
        <authorList>
            <consortium name="The Broad Institute Genome Sequencing Platform"/>
            <person name="Cuomo C."/>
            <person name="Didier E."/>
            <person name="Bowers L."/>
            <person name="Young S.K."/>
            <person name="Zeng Q."/>
            <person name="Gargeya S."/>
            <person name="Fitzgerald M."/>
            <person name="Haas B."/>
            <person name="Abouelleil A."/>
            <person name="Alvarado L."/>
            <person name="Arachchi H.M."/>
            <person name="Berlin A."/>
            <person name="Chapman S.B."/>
            <person name="Gearin G."/>
            <person name="Goldberg J."/>
            <person name="Griggs A."/>
            <person name="Gujja S."/>
            <person name="Hansen M."/>
            <person name="Heiman D."/>
            <person name="Howarth C."/>
            <person name="Larimer J."/>
            <person name="Lui A."/>
            <person name="MacDonald P.J.P."/>
            <person name="McCowen C."/>
            <person name="Montmayeur A."/>
            <person name="Murphy C."/>
            <person name="Neiman D."/>
            <person name="Pearson M."/>
            <person name="Priest M."/>
            <person name="Roberts A."/>
            <person name="Saif S."/>
            <person name="Shea T."/>
            <person name="Sisk P."/>
            <person name="Stolte C."/>
            <person name="Sykes S."/>
            <person name="Wortman J."/>
            <person name="Nusbaum C."/>
            <person name="Birren B."/>
        </authorList>
    </citation>
    <scope>NUCLEOTIDE SEQUENCE [LARGE SCALE GENOMIC DNA]</scope>
    <source>
        <strain evidence="2">ATCC 50505</strain>
    </source>
</reference>
<accession>L2GQ72</accession>
<sequence length="126" mass="15121">MFVRQYQTERFTVKAEMENDTEVISFDKCFIINTPDILPKTFKVRDDRVYCKNKLKKYSNVLFNINCTGKVEFKDLQKLFPTVFDTNEIRKINQKEYIKENYKEIVNLSQDILGLEKVESILKKKY</sequence>
<dbReference type="InParanoid" id="L2GQ72"/>
<dbReference type="RefSeq" id="XP_007604028.1">
    <property type="nucleotide sequence ID" value="XM_007603966.1"/>
</dbReference>
<keyword evidence="2" id="KW-1185">Reference proteome</keyword>
<dbReference type="HOGENOM" id="CLU_1983291_0_0_1"/>
<name>L2GQ72_VITCO</name>
<dbReference type="GeneID" id="19881293"/>
<organism evidence="1 2">
    <name type="scientific">Vittaforma corneae (strain ATCC 50505)</name>
    <name type="common">Microsporidian parasite</name>
    <name type="synonym">Nosema corneum</name>
    <dbReference type="NCBI Taxonomy" id="993615"/>
    <lineage>
        <taxon>Eukaryota</taxon>
        <taxon>Fungi</taxon>
        <taxon>Fungi incertae sedis</taxon>
        <taxon>Microsporidia</taxon>
        <taxon>Nosematidae</taxon>
        <taxon>Vittaforma</taxon>
    </lineage>
</organism>
<dbReference type="VEuPathDB" id="MicrosporidiaDB:VICG_00576"/>
<protein>
    <submittedName>
        <fullName evidence="1">Uncharacterized protein</fullName>
    </submittedName>
</protein>
<evidence type="ECO:0000313" key="2">
    <source>
        <dbReference type="Proteomes" id="UP000011082"/>
    </source>
</evidence>
<evidence type="ECO:0000313" key="1">
    <source>
        <dbReference type="EMBL" id="ELA42477.1"/>
    </source>
</evidence>